<reference evidence="4" key="1">
    <citation type="submission" date="2022-12" db="EMBL/GenBank/DDBJ databases">
        <title>Draft genome assemblies for two species of Escallonia (Escalloniales).</title>
        <authorList>
            <person name="Chanderbali A."/>
            <person name="Dervinis C."/>
            <person name="Anghel I."/>
            <person name="Soltis D."/>
            <person name="Soltis P."/>
            <person name="Zapata F."/>
        </authorList>
    </citation>
    <scope>NUCLEOTIDE SEQUENCE</scope>
    <source>
        <strain evidence="4">UCBG64.0493</strain>
        <tissue evidence="4">Leaf</tissue>
    </source>
</reference>
<gene>
    <name evidence="4" type="ORF">RJ639_006647</name>
</gene>
<evidence type="ECO:0000259" key="3">
    <source>
        <dbReference type="Pfam" id="PF00954"/>
    </source>
</evidence>
<dbReference type="GO" id="GO:0048544">
    <property type="term" value="P:recognition of pollen"/>
    <property type="evidence" value="ECO:0007669"/>
    <property type="project" value="InterPro"/>
</dbReference>
<dbReference type="InterPro" id="IPR000858">
    <property type="entry name" value="S_locus_glycoprot_dom"/>
</dbReference>
<evidence type="ECO:0000313" key="5">
    <source>
        <dbReference type="Proteomes" id="UP001188597"/>
    </source>
</evidence>
<comment type="caution">
    <text evidence="4">The sequence shown here is derived from an EMBL/GenBank/DDBJ whole genome shotgun (WGS) entry which is preliminary data.</text>
</comment>
<name>A0AA89AW73_9ASTE</name>
<keyword evidence="2" id="KW-1015">Disulfide bond</keyword>
<evidence type="ECO:0000256" key="2">
    <source>
        <dbReference type="ARBA" id="ARBA00023157"/>
    </source>
</evidence>
<evidence type="ECO:0000256" key="1">
    <source>
        <dbReference type="ARBA" id="ARBA00022729"/>
    </source>
</evidence>
<organism evidence="4 5">
    <name type="scientific">Escallonia herrerae</name>
    <dbReference type="NCBI Taxonomy" id="1293975"/>
    <lineage>
        <taxon>Eukaryota</taxon>
        <taxon>Viridiplantae</taxon>
        <taxon>Streptophyta</taxon>
        <taxon>Embryophyta</taxon>
        <taxon>Tracheophyta</taxon>
        <taxon>Spermatophyta</taxon>
        <taxon>Magnoliopsida</taxon>
        <taxon>eudicotyledons</taxon>
        <taxon>Gunneridae</taxon>
        <taxon>Pentapetalae</taxon>
        <taxon>asterids</taxon>
        <taxon>campanulids</taxon>
        <taxon>Escalloniales</taxon>
        <taxon>Escalloniaceae</taxon>
        <taxon>Escallonia</taxon>
    </lineage>
</organism>
<proteinExistence type="predicted"/>
<sequence length="70" mass="8102">MEKDVRLGRSGPQNGLRFSGVPEMKPLYFINFFFAMNLDEIYYSFELTNSSSYSSVPWMMTNSTNKEKAT</sequence>
<keyword evidence="5" id="KW-1185">Reference proteome</keyword>
<keyword evidence="1" id="KW-0732">Signal</keyword>
<dbReference type="AlphaFoldDB" id="A0AA89AW73"/>
<dbReference type="EMBL" id="JAVXUP010000992">
    <property type="protein sequence ID" value="KAK3017580.1"/>
    <property type="molecule type" value="Genomic_DNA"/>
</dbReference>
<accession>A0AA89AW73</accession>
<protein>
    <recommendedName>
        <fullName evidence="3">S-locus glycoprotein domain-containing protein</fullName>
    </recommendedName>
</protein>
<feature type="domain" description="S-locus glycoprotein" evidence="3">
    <location>
        <begin position="9"/>
        <end position="57"/>
    </location>
</feature>
<dbReference type="Proteomes" id="UP001188597">
    <property type="component" value="Unassembled WGS sequence"/>
</dbReference>
<dbReference type="Pfam" id="PF00954">
    <property type="entry name" value="S_locus_glycop"/>
    <property type="match status" value="1"/>
</dbReference>
<evidence type="ECO:0000313" key="4">
    <source>
        <dbReference type="EMBL" id="KAK3017580.1"/>
    </source>
</evidence>